<organism evidence="5 6">
    <name type="scientific">Tessaracoccus bendigoensis DSM 12906</name>
    <dbReference type="NCBI Taxonomy" id="1123357"/>
    <lineage>
        <taxon>Bacteria</taxon>
        <taxon>Bacillati</taxon>
        <taxon>Actinomycetota</taxon>
        <taxon>Actinomycetes</taxon>
        <taxon>Propionibacteriales</taxon>
        <taxon>Propionibacteriaceae</taxon>
        <taxon>Tessaracoccus</taxon>
    </lineage>
</organism>
<dbReference type="SMART" id="SM00479">
    <property type="entry name" value="EXOIII"/>
    <property type="match status" value="1"/>
</dbReference>
<dbReference type="CDD" id="cd06127">
    <property type="entry name" value="DEDDh"/>
    <property type="match status" value="1"/>
</dbReference>
<evidence type="ECO:0000256" key="3">
    <source>
        <dbReference type="ARBA" id="ARBA00022839"/>
    </source>
</evidence>
<proteinExistence type="predicted"/>
<evidence type="ECO:0000313" key="5">
    <source>
        <dbReference type="EMBL" id="SHJ24335.1"/>
    </source>
</evidence>
<reference evidence="5 6" key="1">
    <citation type="submission" date="2016-11" db="EMBL/GenBank/DDBJ databases">
        <authorList>
            <person name="Jaros S."/>
            <person name="Januszkiewicz K."/>
            <person name="Wedrychowicz H."/>
        </authorList>
    </citation>
    <scope>NUCLEOTIDE SEQUENCE [LARGE SCALE GENOMIC DNA]</scope>
    <source>
        <strain evidence="5 6">DSM 12906</strain>
    </source>
</reference>
<dbReference type="GO" id="GO:0005829">
    <property type="term" value="C:cytosol"/>
    <property type="evidence" value="ECO:0007669"/>
    <property type="project" value="TreeGrafter"/>
</dbReference>
<evidence type="ECO:0000256" key="1">
    <source>
        <dbReference type="ARBA" id="ARBA00022722"/>
    </source>
</evidence>
<dbReference type="InterPro" id="IPR036397">
    <property type="entry name" value="RNaseH_sf"/>
</dbReference>
<gene>
    <name evidence="5" type="ORF">SAMN02745244_02028</name>
</gene>
<dbReference type="Proteomes" id="UP000184512">
    <property type="component" value="Unassembled WGS sequence"/>
</dbReference>
<dbReference type="InterPro" id="IPR013520">
    <property type="entry name" value="Ribonucl_H"/>
</dbReference>
<dbReference type="EMBL" id="FQZG01000034">
    <property type="protein sequence ID" value="SHJ24335.1"/>
    <property type="molecule type" value="Genomic_DNA"/>
</dbReference>
<keyword evidence="6" id="KW-1185">Reference proteome</keyword>
<dbReference type="SUPFAM" id="SSF53098">
    <property type="entry name" value="Ribonuclease H-like"/>
    <property type="match status" value="1"/>
</dbReference>
<keyword evidence="2" id="KW-0378">Hydrolase</keyword>
<keyword evidence="1" id="KW-0540">Nuclease</keyword>
<protein>
    <submittedName>
        <fullName evidence="5">DNA polymerase-3 subunit epsilon</fullName>
    </submittedName>
</protein>
<evidence type="ECO:0000256" key="2">
    <source>
        <dbReference type="ARBA" id="ARBA00022801"/>
    </source>
</evidence>
<feature type="domain" description="Exonuclease" evidence="4">
    <location>
        <begin position="40"/>
        <end position="213"/>
    </location>
</feature>
<dbReference type="InterPro" id="IPR012337">
    <property type="entry name" value="RNaseH-like_sf"/>
</dbReference>
<name>A0A1M6HQ36_9ACTN</name>
<dbReference type="RefSeq" id="WP_073187809.1">
    <property type="nucleotide sequence ID" value="NZ_FQZG01000034.1"/>
</dbReference>
<dbReference type="PANTHER" id="PTHR30231:SF4">
    <property type="entry name" value="PROTEIN NEN2"/>
    <property type="match status" value="1"/>
</dbReference>
<dbReference type="Pfam" id="PF00929">
    <property type="entry name" value="RNase_T"/>
    <property type="match status" value="1"/>
</dbReference>
<dbReference type="PANTHER" id="PTHR30231">
    <property type="entry name" value="DNA POLYMERASE III SUBUNIT EPSILON"/>
    <property type="match status" value="1"/>
</dbReference>
<dbReference type="AlphaFoldDB" id="A0A1M6HQ36"/>
<accession>A0A1M6HQ36</accession>
<dbReference type="Gene3D" id="3.30.420.10">
    <property type="entry name" value="Ribonuclease H-like superfamily/Ribonuclease H"/>
    <property type="match status" value="1"/>
</dbReference>
<keyword evidence="3" id="KW-0269">Exonuclease</keyword>
<evidence type="ECO:0000259" key="4">
    <source>
        <dbReference type="SMART" id="SM00479"/>
    </source>
</evidence>
<dbReference type="STRING" id="1123357.SAMN02745244_02028"/>
<dbReference type="OrthoDB" id="190275at2"/>
<evidence type="ECO:0000313" key="6">
    <source>
        <dbReference type="Proteomes" id="UP000184512"/>
    </source>
</evidence>
<dbReference type="GO" id="GO:0008408">
    <property type="term" value="F:3'-5' exonuclease activity"/>
    <property type="evidence" value="ECO:0007669"/>
    <property type="project" value="TreeGrafter"/>
</dbReference>
<dbReference type="GO" id="GO:0003676">
    <property type="term" value="F:nucleic acid binding"/>
    <property type="evidence" value="ECO:0007669"/>
    <property type="project" value="InterPro"/>
</dbReference>
<sequence>MRWPFRKSNAALAAEVPDGGLRHYLATPPPPRTCPIEDLPLLAIDFETTGLDADRDHIVSAGMLDVEGLTIPLGSAANILVNPGHDVGQSAVIHQLTDDELLADGVPLAEALDLVFDRLAGRVLLAHHCAVEVGFLTVAVRRLHGIQIDLPAIDTLTLGHRALGMDEDHPPDALRLWRLRRRSSLPTYRGHDAVVDALACAELWLALAQELRIGTLRQALRWS</sequence>